<dbReference type="InterPro" id="IPR029058">
    <property type="entry name" value="AB_hydrolase_fold"/>
</dbReference>
<feature type="domain" description="Thioesterase" evidence="2">
    <location>
        <begin position="3"/>
        <end position="225"/>
    </location>
</feature>
<dbReference type="SUPFAM" id="SSF53474">
    <property type="entry name" value="alpha/beta-Hydrolases"/>
    <property type="match status" value="1"/>
</dbReference>
<dbReference type="InterPro" id="IPR001031">
    <property type="entry name" value="Thioesterase"/>
</dbReference>
<accession>A0ABR7TI14</accession>
<dbReference type="Gene3D" id="3.40.50.1820">
    <property type="entry name" value="alpha/beta hydrolase"/>
    <property type="match status" value="1"/>
</dbReference>
<name>A0ABR7TI14_9BACT</name>
<proteinExistence type="inferred from homology"/>
<evidence type="ECO:0000259" key="2">
    <source>
        <dbReference type="Pfam" id="PF00975"/>
    </source>
</evidence>
<comment type="caution">
    <text evidence="3">The sequence shown here is derived from an EMBL/GenBank/DDBJ whole genome shotgun (WGS) entry which is preliminary data.</text>
</comment>
<evidence type="ECO:0000313" key="3">
    <source>
        <dbReference type="EMBL" id="MBC9929260.1"/>
    </source>
</evidence>
<organism evidence="3 4">
    <name type="scientific">Chitinophaga qingshengii</name>
    <dbReference type="NCBI Taxonomy" id="1569794"/>
    <lineage>
        <taxon>Bacteria</taxon>
        <taxon>Pseudomonadati</taxon>
        <taxon>Bacteroidota</taxon>
        <taxon>Chitinophagia</taxon>
        <taxon>Chitinophagales</taxon>
        <taxon>Chitinophagaceae</taxon>
        <taxon>Chitinophaga</taxon>
    </lineage>
</organism>
<dbReference type="InterPro" id="IPR012223">
    <property type="entry name" value="TEII"/>
</dbReference>
<dbReference type="RefSeq" id="WP_188086399.1">
    <property type="nucleotide sequence ID" value="NZ_JACVFC010000001.1"/>
</dbReference>
<reference evidence="3 4" key="1">
    <citation type="submission" date="2020-09" db="EMBL/GenBank/DDBJ databases">
        <title>Genome sequences of type strains of Chitinophaga qingshengii and Chitinophaga varians.</title>
        <authorList>
            <person name="Kittiwongwattana C."/>
        </authorList>
    </citation>
    <scope>NUCLEOTIDE SEQUENCE [LARGE SCALE GENOMIC DNA]</scope>
    <source>
        <strain evidence="3 4">JCM 30026</strain>
    </source>
</reference>
<dbReference type="EMBL" id="JACVFC010000001">
    <property type="protein sequence ID" value="MBC9929260.1"/>
    <property type="molecule type" value="Genomic_DNA"/>
</dbReference>
<dbReference type="PANTHER" id="PTHR11487">
    <property type="entry name" value="THIOESTERASE"/>
    <property type="match status" value="1"/>
</dbReference>
<gene>
    <name evidence="3" type="ORF">ICL07_02675</name>
</gene>
<evidence type="ECO:0000313" key="4">
    <source>
        <dbReference type="Proteomes" id="UP000659124"/>
    </source>
</evidence>
<sequence>MDLFFVPFAGGNRYSFKALEPHFPTDMKITVLEPPGRGARISEPLLYNLQEIADDMYSRMQQSMEKDYTIYGHSMGGIVAYLLALKARKDGYPLPVHLFVSGTAGPSFREESALHHKLEKEDFIRELINLGGLPQELLGNMELFDFFEPVLRADLQAIDTYCHTPVPPLDVPVTVLLGDEEDVSPDGAGCWQRETNFPIDLITFPGNHFFLFDHPKQVATLVSEKLGYLARPLR</sequence>
<dbReference type="Proteomes" id="UP000659124">
    <property type="component" value="Unassembled WGS sequence"/>
</dbReference>
<comment type="similarity">
    <text evidence="1">Belongs to the thioesterase family.</text>
</comment>
<evidence type="ECO:0000256" key="1">
    <source>
        <dbReference type="ARBA" id="ARBA00007169"/>
    </source>
</evidence>
<keyword evidence="4" id="KW-1185">Reference proteome</keyword>
<dbReference type="PANTHER" id="PTHR11487:SF0">
    <property type="entry name" value="S-ACYL FATTY ACID SYNTHASE THIOESTERASE, MEDIUM CHAIN"/>
    <property type="match status" value="1"/>
</dbReference>
<dbReference type="Pfam" id="PF00975">
    <property type="entry name" value="Thioesterase"/>
    <property type="match status" value="1"/>
</dbReference>
<protein>
    <submittedName>
        <fullName evidence="3">Thioesterase</fullName>
    </submittedName>
</protein>